<proteinExistence type="predicted"/>
<dbReference type="KEGG" id="lbc:LACBIDRAFT_332931"/>
<name>B0DUB1_LACBS</name>
<evidence type="ECO:0000313" key="2">
    <source>
        <dbReference type="Proteomes" id="UP000001194"/>
    </source>
</evidence>
<accession>B0DUB1</accession>
<gene>
    <name evidence="1" type="ORF">LACBIDRAFT_332931</name>
</gene>
<keyword evidence="2" id="KW-1185">Reference proteome</keyword>
<dbReference type="GeneID" id="6083175"/>
<protein>
    <submittedName>
        <fullName evidence="1">Predicted protein</fullName>
    </submittedName>
</protein>
<evidence type="ECO:0000313" key="1">
    <source>
        <dbReference type="EMBL" id="EDR01713.1"/>
    </source>
</evidence>
<dbReference type="AlphaFoldDB" id="B0DUB1"/>
<sequence>MRFRWPLCNPAAATSSLTWTFKLSSPQRITTSFRCSPFRATAHAYTIIASSDITLSALQSRRAIHSRLQLRYRHGHISYCVGGLEPKRSKVAASLAWQRPYDGDFFFERGVTLGGLMRLFQLTSVLRDHQLIFSQAQYTRRVPFHSQNNQSPRHTCPKASWVLVLPGCGKSHLHGGVSGIISPDVAPLTTVKRRLVVSAFELGTQHGGAFTLGVNLRDLSSCFQYTCFFVP</sequence>
<dbReference type="EMBL" id="DS547136">
    <property type="protein sequence ID" value="EDR01713.1"/>
    <property type="molecule type" value="Genomic_DNA"/>
</dbReference>
<dbReference type="HOGENOM" id="CLU_1200000_0_0_1"/>
<dbReference type="Proteomes" id="UP000001194">
    <property type="component" value="Unassembled WGS sequence"/>
</dbReference>
<dbReference type="InParanoid" id="B0DUB1"/>
<reference evidence="1 2" key="1">
    <citation type="journal article" date="2008" name="Nature">
        <title>The genome of Laccaria bicolor provides insights into mycorrhizal symbiosis.</title>
        <authorList>
            <person name="Martin F."/>
            <person name="Aerts A."/>
            <person name="Ahren D."/>
            <person name="Brun A."/>
            <person name="Danchin E.G.J."/>
            <person name="Duchaussoy F."/>
            <person name="Gibon J."/>
            <person name="Kohler A."/>
            <person name="Lindquist E."/>
            <person name="Pereda V."/>
            <person name="Salamov A."/>
            <person name="Shapiro H.J."/>
            <person name="Wuyts J."/>
            <person name="Blaudez D."/>
            <person name="Buee M."/>
            <person name="Brokstein P."/>
            <person name="Canbaeck B."/>
            <person name="Cohen D."/>
            <person name="Courty P.E."/>
            <person name="Coutinho P.M."/>
            <person name="Delaruelle C."/>
            <person name="Detter J.C."/>
            <person name="Deveau A."/>
            <person name="DiFazio S."/>
            <person name="Duplessis S."/>
            <person name="Fraissinet-Tachet L."/>
            <person name="Lucic E."/>
            <person name="Frey-Klett P."/>
            <person name="Fourrey C."/>
            <person name="Feussner I."/>
            <person name="Gay G."/>
            <person name="Grimwood J."/>
            <person name="Hoegger P.J."/>
            <person name="Jain P."/>
            <person name="Kilaru S."/>
            <person name="Labbe J."/>
            <person name="Lin Y.C."/>
            <person name="Legue V."/>
            <person name="Le Tacon F."/>
            <person name="Marmeisse R."/>
            <person name="Melayah D."/>
            <person name="Montanini B."/>
            <person name="Muratet M."/>
            <person name="Nehls U."/>
            <person name="Niculita-Hirzel H."/>
            <person name="Oudot-Le Secq M.P."/>
            <person name="Peter M."/>
            <person name="Quesneville H."/>
            <person name="Rajashekar B."/>
            <person name="Reich M."/>
            <person name="Rouhier N."/>
            <person name="Schmutz J."/>
            <person name="Yin T."/>
            <person name="Chalot M."/>
            <person name="Henrissat B."/>
            <person name="Kuees U."/>
            <person name="Lucas S."/>
            <person name="Van de Peer Y."/>
            <person name="Podila G.K."/>
            <person name="Polle A."/>
            <person name="Pukkila P.J."/>
            <person name="Richardson P.M."/>
            <person name="Rouze P."/>
            <person name="Sanders I.R."/>
            <person name="Stajich J.E."/>
            <person name="Tunlid A."/>
            <person name="Tuskan G."/>
            <person name="Grigoriev I.V."/>
        </authorList>
    </citation>
    <scope>NUCLEOTIDE SEQUENCE [LARGE SCALE GENOMIC DNA]</scope>
    <source>
        <strain evidence="2">S238N-H82 / ATCC MYA-4686</strain>
    </source>
</reference>
<dbReference type="RefSeq" id="XP_001887526.1">
    <property type="nucleotide sequence ID" value="XM_001887491.1"/>
</dbReference>
<organism evidence="2">
    <name type="scientific">Laccaria bicolor (strain S238N-H82 / ATCC MYA-4686)</name>
    <name type="common">Bicoloured deceiver</name>
    <name type="synonym">Laccaria laccata var. bicolor</name>
    <dbReference type="NCBI Taxonomy" id="486041"/>
    <lineage>
        <taxon>Eukaryota</taxon>
        <taxon>Fungi</taxon>
        <taxon>Dikarya</taxon>
        <taxon>Basidiomycota</taxon>
        <taxon>Agaricomycotina</taxon>
        <taxon>Agaricomycetes</taxon>
        <taxon>Agaricomycetidae</taxon>
        <taxon>Agaricales</taxon>
        <taxon>Agaricineae</taxon>
        <taxon>Hydnangiaceae</taxon>
        <taxon>Laccaria</taxon>
    </lineage>
</organism>